<dbReference type="CDD" id="cd03808">
    <property type="entry name" value="GT4_CapM-like"/>
    <property type="match status" value="1"/>
</dbReference>
<gene>
    <name evidence="2" type="ORF">QDH73_03485</name>
</gene>
<dbReference type="Pfam" id="PF13692">
    <property type="entry name" value="Glyco_trans_1_4"/>
    <property type="match status" value="1"/>
</dbReference>
<name>A0ABT9GB52_9GAMM</name>
<dbReference type="SUPFAM" id="SSF53756">
    <property type="entry name" value="UDP-Glycosyltransferase/glycogen phosphorylase"/>
    <property type="match status" value="1"/>
</dbReference>
<evidence type="ECO:0000313" key="3">
    <source>
        <dbReference type="Proteomes" id="UP001242314"/>
    </source>
</evidence>
<dbReference type="Gene3D" id="3.40.50.2000">
    <property type="entry name" value="Glycogen Phosphorylase B"/>
    <property type="match status" value="2"/>
</dbReference>
<proteinExistence type="predicted"/>
<reference evidence="2 3" key="1">
    <citation type="submission" date="2023-04" db="EMBL/GenBank/DDBJ databases">
        <title>Novel Pseudoalteromonas species isolated from Pacific coral.</title>
        <authorList>
            <person name="Videau P."/>
            <person name="Shlafstein M.D."/>
            <person name="Oline D.K."/>
            <person name="Strangman W.K."/>
            <person name="Hahnke R.L."/>
            <person name="Saw J.H."/>
            <person name="Ushijima B."/>
        </authorList>
    </citation>
    <scope>NUCLEOTIDE SEQUENCE [LARGE SCALE GENOMIC DNA]</scope>
    <source>
        <strain evidence="2 3">LMG 14908</strain>
    </source>
</reference>
<dbReference type="Pfam" id="PF13439">
    <property type="entry name" value="Glyco_transf_4"/>
    <property type="match status" value="1"/>
</dbReference>
<dbReference type="InterPro" id="IPR028098">
    <property type="entry name" value="Glyco_trans_4-like_N"/>
</dbReference>
<protein>
    <submittedName>
        <fullName evidence="2">Glycosyltransferase family 4 protein</fullName>
    </submittedName>
</protein>
<feature type="domain" description="Glycosyltransferase subfamily 4-like N-terminal" evidence="1">
    <location>
        <begin position="15"/>
        <end position="174"/>
    </location>
</feature>
<organism evidence="2 3">
    <name type="scientific">Pseudoalteromonas distincta</name>
    <dbReference type="NCBI Taxonomy" id="77608"/>
    <lineage>
        <taxon>Bacteria</taxon>
        <taxon>Pseudomonadati</taxon>
        <taxon>Pseudomonadota</taxon>
        <taxon>Gammaproteobacteria</taxon>
        <taxon>Alteromonadales</taxon>
        <taxon>Pseudoalteromonadaceae</taxon>
        <taxon>Pseudoalteromonas</taxon>
    </lineage>
</organism>
<accession>A0ABT9GB52</accession>
<dbReference type="Proteomes" id="UP001242314">
    <property type="component" value="Unassembled WGS sequence"/>
</dbReference>
<sequence>MKVLIGMTRSDTIVSGSFKHICQIGEKFRDEGAEVVYVLGGNGDAITKLRSAGFKVHALTNLKRDLSPLSDIWSLLKLIWLITSENPQVCSWHTAKIGALGRIAAMLTFKRSYYVPHGVPFVNTPENKGFKKYERLEKLLSYLPSKIIGVCEFDKNEYLRIGVPDKKLLVIRNGMLGKFNDTWELTDKPVNFITAARFEDQKDYTTLAHACNSLLSQGKPFILSIYGDGQYEAKVKQLFAHFPVGVINFCGVVDNFAEKLTQADVFILSSFWEGLPRSIIEAMACKKAVVASDVGGCSELIIEGESGYLIPIRDASTMAIAMGKYINNKVKTVSHGDVAYKLYKQKYSLPVMLESYAKQYGVIKSGANN</sequence>
<dbReference type="EMBL" id="JASGWX010000002">
    <property type="protein sequence ID" value="MDP4483101.1"/>
    <property type="molecule type" value="Genomic_DNA"/>
</dbReference>
<keyword evidence="3" id="KW-1185">Reference proteome</keyword>
<comment type="caution">
    <text evidence="2">The sequence shown here is derived from an EMBL/GenBank/DDBJ whole genome shotgun (WGS) entry which is preliminary data.</text>
</comment>
<dbReference type="RefSeq" id="WP_039490015.1">
    <property type="nucleotide sequence ID" value="NZ_JASGWX010000002.1"/>
</dbReference>
<evidence type="ECO:0000259" key="1">
    <source>
        <dbReference type="Pfam" id="PF13439"/>
    </source>
</evidence>
<evidence type="ECO:0000313" key="2">
    <source>
        <dbReference type="EMBL" id="MDP4483101.1"/>
    </source>
</evidence>
<dbReference type="PANTHER" id="PTHR12526">
    <property type="entry name" value="GLYCOSYLTRANSFERASE"/>
    <property type="match status" value="1"/>
</dbReference>